<dbReference type="InterPro" id="IPR050834">
    <property type="entry name" value="Glycosyltransf_2"/>
</dbReference>
<name>A0A326U8R1_THEHA</name>
<dbReference type="PANTHER" id="PTHR43685">
    <property type="entry name" value="GLYCOSYLTRANSFERASE"/>
    <property type="match status" value="1"/>
</dbReference>
<reference evidence="2 3" key="1">
    <citation type="submission" date="2018-06" db="EMBL/GenBank/DDBJ databases">
        <title>Genomic Encyclopedia of Archaeal and Bacterial Type Strains, Phase II (KMG-II): from individual species to whole genera.</title>
        <authorList>
            <person name="Goeker M."/>
        </authorList>
    </citation>
    <scope>NUCLEOTIDE SEQUENCE [LARGE SCALE GENOMIC DNA]</scope>
    <source>
        <strain evidence="2 3">ATCC BAA-1881</strain>
    </source>
</reference>
<evidence type="ECO:0000313" key="2">
    <source>
        <dbReference type="EMBL" id="PZW22945.1"/>
    </source>
</evidence>
<dbReference type="Proteomes" id="UP000248806">
    <property type="component" value="Unassembled WGS sequence"/>
</dbReference>
<dbReference type="Gene3D" id="3.90.550.10">
    <property type="entry name" value="Spore Coat Polysaccharide Biosynthesis Protein SpsA, Chain A"/>
    <property type="match status" value="1"/>
</dbReference>
<accession>A0A326U8R1</accession>
<protein>
    <submittedName>
        <fullName evidence="2">GT2 family glycosyltransferase</fullName>
    </submittedName>
</protein>
<dbReference type="Pfam" id="PF00535">
    <property type="entry name" value="Glycos_transf_2"/>
    <property type="match status" value="1"/>
</dbReference>
<dbReference type="PANTHER" id="PTHR43685:SF3">
    <property type="entry name" value="SLR2126 PROTEIN"/>
    <property type="match status" value="1"/>
</dbReference>
<dbReference type="RefSeq" id="WP_170142907.1">
    <property type="nucleotide sequence ID" value="NZ_BIFX01000001.1"/>
</dbReference>
<evidence type="ECO:0000313" key="3">
    <source>
        <dbReference type="Proteomes" id="UP000248806"/>
    </source>
</evidence>
<gene>
    <name evidence="2" type="ORF">EI42_05157</name>
</gene>
<organism evidence="2 3">
    <name type="scientific">Thermosporothrix hazakensis</name>
    <dbReference type="NCBI Taxonomy" id="644383"/>
    <lineage>
        <taxon>Bacteria</taxon>
        <taxon>Bacillati</taxon>
        <taxon>Chloroflexota</taxon>
        <taxon>Ktedonobacteria</taxon>
        <taxon>Ktedonobacterales</taxon>
        <taxon>Thermosporotrichaceae</taxon>
        <taxon>Thermosporothrix</taxon>
    </lineage>
</organism>
<feature type="domain" description="Glycosyltransferase 2-like" evidence="1">
    <location>
        <begin position="10"/>
        <end position="173"/>
    </location>
</feature>
<dbReference type="EMBL" id="QKUF01000028">
    <property type="protein sequence ID" value="PZW22945.1"/>
    <property type="molecule type" value="Genomic_DNA"/>
</dbReference>
<keyword evidence="2" id="KW-0808">Transferase</keyword>
<dbReference type="AlphaFoldDB" id="A0A326U8R1"/>
<comment type="caution">
    <text evidence="2">The sequence shown here is derived from an EMBL/GenBank/DDBJ whole genome shotgun (WGS) entry which is preliminary data.</text>
</comment>
<keyword evidence="3" id="KW-1185">Reference proteome</keyword>
<sequence>MEEPQKADVSVVICTYSLDRWQPLQEAIASVRRQTLPAREIIVVSDHNQTLYQQLQASMPDIQVVENHHAPGLSGARNTGLDVARGSVIAFLDDDAIATTSWLAQLIEGFTDPTVAATGGSILPLWPGQTPRWFPEEFYWVVGCTYRGMPEQNTIVRNVIGANMAFRKEVLKRSGGFRSHIGRIGTLPLGCEETELCIRVQQQQPGMRCLYQPEARVYHRVPQSRIAWKYFVQRCFAEGISKAMIARFVGQHASLATEQSYTFRLLLGIVPALLIRSLLHCEQVSLQKALTILAGIGAAVTGYLYGSMPEPMLLPYQQRGHQVPTGRKDQVC</sequence>
<dbReference type="GO" id="GO:0016740">
    <property type="term" value="F:transferase activity"/>
    <property type="evidence" value="ECO:0007669"/>
    <property type="project" value="UniProtKB-KW"/>
</dbReference>
<evidence type="ECO:0000259" key="1">
    <source>
        <dbReference type="Pfam" id="PF00535"/>
    </source>
</evidence>
<dbReference type="InterPro" id="IPR001173">
    <property type="entry name" value="Glyco_trans_2-like"/>
</dbReference>
<proteinExistence type="predicted"/>
<dbReference type="InterPro" id="IPR029044">
    <property type="entry name" value="Nucleotide-diphossugar_trans"/>
</dbReference>
<dbReference type="SUPFAM" id="SSF53448">
    <property type="entry name" value="Nucleotide-diphospho-sugar transferases"/>
    <property type="match status" value="1"/>
</dbReference>